<sequence length="173" mass="17561">MSGVRTGAVRVPGNCLAGFVGVVRARLRVMGGPERGSAVVEFLGVSLLLLVPIVYLVLTLAQIQAAAFAAEGAAREAGRLLARAESLQEGAAAARLAVELAFEDQGLDVDGAGALQVSCTEEPCLAPGTRVVVTVATSVDLPLVPDVVVNAVPATVPVSATHVAAVPEFRAAR</sequence>
<proteinExistence type="predicted"/>
<organism evidence="2 3">
    <name type="scientific">Georgenia daeguensis</name>
    <dbReference type="NCBI Taxonomy" id="908355"/>
    <lineage>
        <taxon>Bacteria</taxon>
        <taxon>Bacillati</taxon>
        <taxon>Actinomycetota</taxon>
        <taxon>Actinomycetes</taxon>
        <taxon>Micrococcales</taxon>
        <taxon>Bogoriellaceae</taxon>
        <taxon>Georgenia</taxon>
    </lineage>
</organism>
<evidence type="ECO:0000313" key="3">
    <source>
        <dbReference type="Proteomes" id="UP001499841"/>
    </source>
</evidence>
<reference evidence="3" key="1">
    <citation type="journal article" date="2019" name="Int. J. Syst. Evol. Microbiol.">
        <title>The Global Catalogue of Microorganisms (GCM) 10K type strain sequencing project: providing services to taxonomists for standard genome sequencing and annotation.</title>
        <authorList>
            <consortium name="The Broad Institute Genomics Platform"/>
            <consortium name="The Broad Institute Genome Sequencing Center for Infectious Disease"/>
            <person name="Wu L."/>
            <person name="Ma J."/>
        </authorList>
    </citation>
    <scope>NUCLEOTIDE SEQUENCE [LARGE SCALE GENOMIC DNA]</scope>
    <source>
        <strain evidence="3">JCM 17459</strain>
    </source>
</reference>
<feature type="transmembrane region" description="Helical" evidence="1">
    <location>
        <begin position="38"/>
        <end position="58"/>
    </location>
</feature>
<name>A0ABP8EV21_9MICO</name>
<evidence type="ECO:0008006" key="4">
    <source>
        <dbReference type="Google" id="ProtNLM"/>
    </source>
</evidence>
<keyword evidence="1" id="KW-0472">Membrane</keyword>
<dbReference type="Proteomes" id="UP001499841">
    <property type="component" value="Unassembled WGS sequence"/>
</dbReference>
<comment type="caution">
    <text evidence="2">The sequence shown here is derived from an EMBL/GenBank/DDBJ whole genome shotgun (WGS) entry which is preliminary data.</text>
</comment>
<keyword evidence="3" id="KW-1185">Reference proteome</keyword>
<evidence type="ECO:0000313" key="2">
    <source>
        <dbReference type="EMBL" id="GAA4287835.1"/>
    </source>
</evidence>
<accession>A0ABP8EV21</accession>
<protein>
    <recommendedName>
        <fullName evidence="4">Pilus assembly protein</fullName>
    </recommendedName>
</protein>
<keyword evidence="1" id="KW-0812">Transmembrane</keyword>
<dbReference type="RefSeq" id="WP_345040971.1">
    <property type="nucleotide sequence ID" value="NZ_BAABBA010000009.1"/>
</dbReference>
<gene>
    <name evidence="2" type="ORF">GCM10022262_21940</name>
</gene>
<keyword evidence="1" id="KW-1133">Transmembrane helix</keyword>
<dbReference type="EMBL" id="BAABBA010000009">
    <property type="protein sequence ID" value="GAA4287835.1"/>
    <property type="molecule type" value="Genomic_DNA"/>
</dbReference>
<evidence type="ECO:0000256" key="1">
    <source>
        <dbReference type="SAM" id="Phobius"/>
    </source>
</evidence>